<evidence type="ECO:0000256" key="3">
    <source>
        <dbReference type="ARBA" id="ARBA00001522"/>
    </source>
</evidence>
<keyword evidence="10 14" id="KW-0547">Nucleotide-binding</keyword>
<evidence type="ECO:0000256" key="11">
    <source>
        <dbReference type="ARBA" id="ARBA00022777"/>
    </source>
</evidence>
<dbReference type="PIRSF" id="PIRSF006135">
    <property type="entry name" value="CobU"/>
    <property type="match status" value="1"/>
</dbReference>
<dbReference type="GO" id="GO:0005524">
    <property type="term" value="F:ATP binding"/>
    <property type="evidence" value="ECO:0007669"/>
    <property type="project" value="UniProtKB-UniRule"/>
</dbReference>
<dbReference type="GO" id="GO:0009236">
    <property type="term" value="P:cobalamin biosynthetic process"/>
    <property type="evidence" value="ECO:0007669"/>
    <property type="project" value="UniProtKB-UniRule"/>
</dbReference>
<dbReference type="NCBIfam" id="NF004469">
    <property type="entry name" value="PRK05800.1"/>
    <property type="match status" value="1"/>
</dbReference>
<sequence length="182" mass="20252">MILITGGARSGKSRLAEQFAAKQGDNVLYIATSIVTDDEMAQRIAIHQQTRPAAWQTHEGFSRLGNVIRERGAQHDAIMLECITTMITNLMFENTGDIPAEEMDFVALENKINLQIEQLIEGCQQCPCPVYIVTNEVGFGIVPENLLVRRFRDIAGRVNQRLAAFADEVYLVVSGIELKMKG</sequence>
<dbReference type="FunFam" id="3.40.50.300:FF:000632">
    <property type="entry name" value="Bifunctional adenosylcobalamin biosynthesis protein"/>
    <property type="match status" value="1"/>
</dbReference>
<dbReference type="STRING" id="595494.Tola_1664"/>
<gene>
    <name evidence="17" type="ordered locus">Tola_1664</name>
</gene>
<dbReference type="GO" id="GO:0043752">
    <property type="term" value="F:adenosylcobinamide kinase activity"/>
    <property type="evidence" value="ECO:0007669"/>
    <property type="project" value="UniProtKB-EC"/>
</dbReference>
<dbReference type="InterPro" id="IPR027417">
    <property type="entry name" value="P-loop_NTPase"/>
</dbReference>
<keyword evidence="8 14" id="KW-0169">Cobalamin biosynthesis</keyword>
<dbReference type="GO" id="GO:0005525">
    <property type="term" value="F:GTP binding"/>
    <property type="evidence" value="ECO:0007669"/>
    <property type="project" value="UniProtKB-UniRule"/>
</dbReference>
<dbReference type="PANTHER" id="PTHR34848">
    <property type="match status" value="1"/>
</dbReference>
<evidence type="ECO:0000256" key="6">
    <source>
        <dbReference type="ARBA" id="ARBA00005159"/>
    </source>
</evidence>
<dbReference type="EC" id="2.7.7.62" evidence="14"/>
<keyword evidence="13 14" id="KW-0342">GTP-binding</keyword>
<dbReference type="Gene3D" id="3.40.50.300">
    <property type="entry name" value="P-loop containing nucleotide triphosphate hydrolases"/>
    <property type="match status" value="1"/>
</dbReference>
<evidence type="ECO:0000256" key="5">
    <source>
        <dbReference type="ARBA" id="ARBA00004692"/>
    </source>
</evidence>
<dbReference type="HOGENOM" id="CLU_094161_0_2_6"/>
<comment type="pathway">
    <text evidence="5 14">Cofactor biosynthesis; adenosylcobalamin biosynthesis; adenosylcobalamin from cob(II)yrinate a,c-diamide: step 6/7.</text>
</comment>
<evidence type="ECO:0000256" key="14">
    <source>
        <dbReference type="PIRNR" id="PIRNR006135"/>
    </source>
</evidence>
<evidence type="ECO:0000256" key="7">
    <source>
        <dbReference type="ARBA" id="ARBA00007490"/>
    </source>
</evidence>
<dbReference type="CDD" id="cd00544">
    <property type="entry name" value="CobU"/>
    <property type="match status" value="1"/>
</dbReference>
<dbReference type="AlphaFoldDB" id="C4LFA7"/>
<protein>
    <recommendedName>
        <fullName evidence="14">Bifunctional adenosylcobalamin biosynthesis protein</fullName>
        <ecNumber evidence="14">2.7.1.156</ecNumber>
        <ecNumber evidence="14">2.7.7.62</ecNumber>
    </recommendedName>
</protein>
<keyword evidence="12 14" id="KW-0067">ATP-binding</keyword>
<evidence type="ECO:0000313" key="18">
    <source>
        <dbReference type="Proteomes" id="UP000009073"/>
    </source>
</evidence>
<evidence type="ECO:0000256" key="12">
    <source>
        <dbReference type="ARBA" id="ARBA00022840"/>
    </source>
</evidence>
<proteinExistence type="inferred from homology"/>
<dbReference type="Proteomes" id="UP000009073">
    <property type="component" value="Chromosome"/>
</dbReference>
<dbReference type="eggNOG" id="COG2087">
    <property type="taxonomic scope" value="Bacteria"/>
</dbReference>
<evidence type="ECO:0000256" key="8">
    <source>
        <dbReference type="ARBA" id="ARBA00022573"/>
    </source>
</evidence>
<dbReference type="OrthoDB" id="9788370at2"/>
<evidence type="ECO:0000313" key="17">
    <source>
        <dbReference type="EMBL" id="ACQ93274.1"/>
    </source>
</evidence>
<feature type="active site" description="GMP-histidine intermediate" evidence="15">
    <location>
        <position position="47"/>
    </location>
</feature>
<dbReference type="EC" id="2.7.1.156" evidence="14"/>
<keyword evidence="18" id="KW-1185">Reference proteome</keyword>
<dbReference type="GO" id="GO:0008820">
    <property type="term" value="F:cobinamide phosphate guanylyltransferase activity"/>
    <property type="evidence" value="ECO:0007669"/>
    <property type="project" value="UniProtKB-UniRule"/>
</dbReference>
<keyword evidence="11 14" id="KW-0418">Kinase</keyword>
<dbReference type="SUPFAM" id="SSF52540">
    <property type="entry name" value="P-loop containing nucleoside triphosphate hydrolases"/>
    <property type="match status" value="1"/>
</dbReference>
<comment type="catalytic activity">
    <reaction evidence="1 14">
        <text>adenosylcob(III)inamide + ATP = adenosylcob(III)inamide phosphate + ADP + H(+)</text>
        <dbReference type="Rhea" id="RHEA:15769"/>
        <dbReference type="ChEBI" id="CHEBI:2480"/>
        <dbReference type="ChEBI" id="CHEBI:15378"/>
        <dbReference type="ChEBI" id="CHEBI:30616"/>
        <dbReference type="ChEBI" id="CHEBI:58502"/>
        <dbReference type="ChEBI" id="CHEBI:456216"/>
        <dbReference type="EC" id="2.7.1.156"/>
    </reaction>
</comment>
<accession>C4LFA7</accession>
<evidence type="ECO:0000256" key="1">
    <source>
        <dbReference type="ARBA" id="ARBA00000312"/>
    </source>
</evidence>
<keyword evidence="17" id="KW-0548">Nucleotidyltransferase</keyword>
<evidence type="ECO:0000256" key="13">
    <source>
        <dbReference type="ARBA" id="ARBA00023134"/>
    </source>
</evidence>
<evidence type="ECO:0000256" key="10">
    <source>
        <dbReference type="ARBA" id="ARBA00022741"/>
    </source>
</evidence>
<feature type="binding site" evidence="16">
    <location>
        <position position="81"/>
    </location>
    <ligand>
        <name>GTP</name>
        <dbReference type="ChEBI" id="CHEBI:37565"/>
    </ligand>
</feature>
<dbReference type="PANTHER" id="PTHR34848:SF1">
    <property type="entry name" value="BIFUNCTIONAL ADENOSYLCOBALAMIN BIOSYNTHESIS PROTEIN COBU"/>
    <property type="match status" value="1"/>
</dbReference>
<dbReference type="Pfam" id="PF02283">
    <property type="entry name" value="CobU"/>
    <property type="match status" value="1"/>
</dbReference>
<dbReference type="RefSeq" id="WP_015878745.1">
    <property type="nucleotide sequence ID" value="NC_012691.1"/>
</dbReference>
<feature type="binding site" evidence="16">
    <location>
        <begin position="6"/>
        <end position="13"/>
    </location>
    <ligand>
        <name>GTP</name>
        <dbReference type="ChEBI" id="CHEBI:37565"/>
    </ligand>
</feature>
<evidence type="ECO:0000256" key="15">
    <source>
        <dbReference type="PIRSR" id="PIRSR006135-1"/>
    </source>
</evidence>
<feature type="binding site" evidence="16">
    <location>
        <position position="59"/>
    </location>
    <ligand>
        <name>GTP</name>
        <dbReference type="ChEBI" id="CHEBI:37565"/>
    </ligand>
</feature>
<keyword evidence="9 14" id="KW-0808">Transferase</keyword>
<dbReference type="KEGG" id="tau:Tola_1664"/>
<reference evidence="17 18" key="2">
    <citation type="journal article" date="2011" name="Stand. Genomic Sci.">
        <title>Complete genome sequence of Tolumonas auensis type strain (TA 4).</title>
        <authorList>
            <person name="Chertkov O."/>
            <person name="Copeland A."/>
            <person name="Lucas S."/>
            <person name="Lapidus A."/>
            <person name="Berry K.W."/>
            <person name="Detter J.C."/>
            <person name="Del Rio T.G."/>
            <person name="Hammon N."/>
            <person name="Dalin E."/>
            <person name="Tice H."/>
            <person name="Pitluck S."/>
            <person name="Richardson P."/>
            <person name="Bruce D."/>
            <person name="Goodwin L."/>
            <person name="Han C."/>
            <person name="Tapia R."/>
            <person name="Saunders E."/>
            <person name="Schmutz J."/>
            <person name="Brettin T."/>
            <person name="Larimer F."/>
            <person name="Land M."/>
            <person name="Hauser L."/>
            <person name="Spring S."/>
            <person name="Rohde M."/>
            <person name="Kyrpides N.C."/>
            <person name="Ivanova N."/>
            <person name="Goker M."/>
            <person name="Beller H.R."/>
            <person name="Klenk H.P."/>
            <person name="Woyke T."/>
        </authorList>
    </citation>
    <scope>NUCLEOTIDE SEQUENCE [LARGE SCALE GENOMIC DNA]</scope>
    <source>
        <strain evidence="18">DSM 9187 / TA4</strain>
    </source>
</reference>
<evidence type="ECO:0000256" key="16">
    <source>
        <dbReference type="PIRSR" id="PIRSR006135-2"/>
    </source>
</evidence>
<organism evidence="17 18">
    <name type="scientific">Tolumonas auensis (strain DSM 9187 / NBRC 110442 / TA 4)</name>
    <dbReference type="NCBI Taxonomy" id="595494"/>
    <lineage>
        <taxon>Bacteria</taxon>
        <taxon>Pseudomonadati</taxon>
        <taxon>Pseudomonadota</taxon>
        <taxon>Gammaproteobacteria</taxon>
        <taxon>Aeromonadales</taxon>
        <taxon>Aeromonadaceae</taxon>
        <taxon>Tolumonas</taxon>
    </lineage>
</organism>
<comment type="catalytic activity">
    <reaction evidence="2 14">
        <text>adenosylcob(III)inamide phosphate + GTP + H(+) = adenosylcob(III)inamide-GDP + diphosphate</text>
        <dbReference type="Rhea" id="RHEA:22712"/>
        <dbReference type="ChEBI" id="CHEBI:15378"/>
        <dbReference type="ChEBI" id="CHEBI:33019"/>
        <dbReference type="ChEBI" id="CHEBI:37565"/>
        <dbReference type="ChEBI" id="CHEBI:58502"/>
        <dbReference type="ChEBI" id="CHEBI:60487"/>
        <dbReference type="EC" id="2.7.7.62"/>
    </reaction>
</comment>
<comment type="similarity">
    <text evidence="7 14">Belongs to the CobU/CobP family.</text>
</comment>
<reference evidence="18" key="1">
    <citation type="submission" date="2009-05" db="EMBL/GenBank/DDBJ databases">
        <title>Complete sequence of Tolumonas auensis DSM 9187.</title>
        <authorList>
            <consortium name="US DOE Joint Genome Institute"/>
            <person name="Lucas S."/>
            <person name="Copeland A."/>
            <person name="Lapidus A."/>
            <person name="Glavina del Rio T."/>
            <person name="Tice H."/>
            <person name="Bruce D."/>
            <person name="Goodwin L."/>
            <person name="Pitluck S."/>
            <person name="Chertkov O."/>
            <person name="Brettin T."/>
            <person name="Detter J.C."/>
            <person name="Han C."/>
            <person name="Larimer F."/>
            <person name="Land M."/>
            <person name="Hauser L."/>
            <person name="Kyrpides N."/>
            <person name="Mikhailova N."/>
            <person name="Spring S."/>
            <person name="Beller H."/>
        </authorList>
    </citation>
    <scope>NUCLEOTIDE SEQUENCE [LARGE SCALE GENOMIC DNA]</scope>
    <source>
        <strain evidence="18">DSM 9187 / TA4</strain>
    </source>
</reference>
<evidence type="ECO:0000256" key="9">
    <source>
        <dbReference type="ARBA" id="ARBA00022679"/>
    </source>
</evidence>
<name>C4LFA7_TOLAT</name>
<dbReference type="UniPathway" id="UPA00148">
    <property type="reaction ID" value="UER00236"/>
</dbReference>
<dbReference type="EMBL" id="CP001616">
    <property type="protein sequence ID" value="ACQ93274.1"/>
    <property type="molecule type" value="Genomic_DNA"/>
</dbReference>
<comment type="catalytic activity">
    <reaction evidence="3">
        <text>adenosylcob(III)inamide + GTP = adenosylcob(III)inamide phosphate + GDP + H(+)</text>
        <dbReference type="Rhea" id="RHEA:15765"/>
        <dbReference type="ChEBI" id="CHEBI:2480"/>
        <dbReference type="ChEBI" id="CHEBI:15378"/>
        <dbReference type="ChEBI" id="CHEBI:37565"/>
        <dbReference type="ChEBI" id="CHEBI:58189"/>
        <dbReference type="ChEBI" id="CHEBI:58502"/>
        <dbReference type="EC" id="2.7.1.156"/>
    </reaction>
</comment>
<comment type="function">
    <text evidence="4 14">Catalyzes ATP-dependent phosphorylation of adenosylcobinamide and addition of GMP to adenosylcobinamide phosphate.</text>
</comment>
<evidence type="ECO:0000256" key="2">
    <source>
        <dbReference type="ARBA" id="ARBA00000711"/>
    </source>
</evidence>
<evidence type="ECO:0000256" key="4">
    <source>
        <dbReference type="ARBA" id="ARBA00003889"/>
    </source>
</evidence>
<comment type="pathway">
    <text evidence="6 14">Cofactor biosynthesis; adenosylcobalamin biosynthesis; adenosylcobalamin from cob(II)yrinate a,c-diamide: step 5/7.</text>
</comment>
<feature type="binding site" evidence="16">
    <location>
        <begin position="31"/>
        <end position="33"/>
    </location>
    <ligand>
        <name>GTP</name>
        <dbReference type="ChEBI" id="CHEBI:37565"/>
    </ligand>
</feature>
<dbReference type="InterPro" id="IPR003203">
    <property type="entry name" value="CobU/CobP"/>
</dbReference>